<protein>
    <submittedName>
        <fullName evidence="1">Uncharacterized protein</fullName>
    </submittedName>
</protein>
<sequence length="95" mass="10804">MELIDERDWLRQFIAQFLGTTRDSVDRARVELKSQPGCSISQCPQAEVSVTLDMIELLETSMVARRNKRVPATGADEALERFFKKKLKLNCSLSS</sequence>
<comment type="caution">
    <text evidence="1">The sequence shown here is derived from an EMBL/GenBank/DDBJ whole genome shotgun (WGS) entry which is preliminary data.</text>
</comment>
<evidence type="ECO:0000313" key="2">
    <source>
        <dbReference type="Proteomes" id="UP001060085"/>
    </source>
</evidence>
<dbReference type="EMBL" id="CM044704">
    <property type="protein sequence ID" value="KAI5668827.1"/>
    <property type="molecule type" value="Genomic_DNA"/>
</dbReference>
<gene>
    <name evidence="1" type="ORF">M9H77_18680</name>
</gene>
<organism evidence="1 2">
    <name type="scientific">Catharanthus roseus</name>
    <name type="common">Madagascar periwinkle</name>
    <name type="synonym">Vinca rosea</name>
    <dbReference type="NCBI Taxonomy" id="4058"/>
    <lineage>
        <taxon>Eukaryota</taxon>
        <taxon>Viridiplantae</taxon>
        <taxon>Streptophyta</taxon>
        <taxon>Embryophyta</taxon>
        <taxon>Tracheophyta</taxon>
        <taxon>Spermatophyta</taxon>
        <taxon>Magnoliopsida</taxon>
        <taxon>eudicotyledons</taxon>
        <taxon>Gunneridae</taxon>
        <taxon>Pentapetalae</taxon>
        <taxon>asterids</taxon>
        <taxon>lamiids</taxon>
        <taxon>Gentianales</taxon>
        <taxon>Apocynaceae</taxon>
        <taxon>Rauvolfioideae</taxon>
        <taxon>Vinceae</taxon>
        <taxon>Catharanthinae</taxon>
        <taxon>Catharanthus</taxon>
    </lineage>
</organism>
<name>A0ACC0B8A8_CATRO</name>
<proteinExistence type="predicted"/>
<evidence type="ECO:0000313" key="1">
    <source>
        <dbReference type="EMBL" id="KAI5668827.1"/>
    </source>
</evidence>
<reference evidence="2" key="1">
    <citation type="journal article" date="2023" name="Nat. Plants">
        <title>Single-cell RNA sequencing provides a high-resolution roadmap for understanding the multicellular compartmentation of specialized metabolism.</title>
        <authorList>
            <person name="Sun S."/>
            <person name="Shen X."/>
            <person name="Li Y."/>
            <person name="Li Y."/>
            <person name="Wang S."/>
            <person name="Li R."/>
            <person name="Zhang H."/>
            <person name="Shen G."/>
            <person name="Guo B."/>
            <person name="Wei J."/>
            <person name="Xu J."/>
            <person name="St-Pierre B."/>
            <person name="Chen S."/>
            <person name="Sun C."/>
        </authorList>
    </citation>
    <scope>NUCLEOTIDE SEQUENCE [LARGE SCALE GENOMIC DNA]</scope>
</reference>
<keyword evidence="2" id="KW-1185">Reference proteome</keyword>
<dbReference type="Proteomes" id="UP001060085">
    <property type="component" value="Linkage Group LG04"/>
</dbReference>
<accession>A0ACC0B8A8</accession>